<dbReference type="Pfam" id="PF13673">
    <property type="entry name" value="Acetyltransf_10"/>
    <property type="match status" value="1"/>
</dbReference>
<dbReference type="AlphaFoldDB" id="A0A1D8JJY8"/>
<organism evidence="2 3">
    <name type="scientific">Sporosarcina ureilytica</name>
    <dbReference type="NCBI Taxonomy" id="298596"/>
    <lineage>
        <taxon>Bacteria</taxon>
        <taxon>Bacillati</taxon>
        <taxon>Bacillota</taxon>
        <taxon>Bacilli</taxon>
        <taxon>Bacillales</taxon>
        <taxon>Caryophanaceae</taxon>
        <taxon>Sporosarcina</taxon>
    </lineage>
</organism>
<dbReference type="PANTHER" id="PTHR13355">
    <property type="entry name" value="GLUCOSAMINE 6-PHOSPHATE N-ACETYLTRANSFERASE"/>
    <property type="match status" value="1"/>
</dbReference>
<dbReference type="InterPro" id="IPR000182">
    <property type="entry name" value="GNAT_dom"/>
</dbReference>
<dbReference type="SUPFAM" id="SSF55729">
    <property type="entry name" value="Acyl-CoA N-acyltransferases (Nat)"/>
    <property type="match status" value="1"/>
</dbReference>
<evidence type="ECO:0000313" key="3">
    <source>
        <dbReference type="Proteomes" id="UP000185746"/>
    </source>
</evidence>
<keyword evidence="3" id="KW-1185">Reference proteome</keyword>
<sequence>MRIDKITSEDELTTAFTIRKAVFVEEQGVPLADEYDEFDKLSAPCEHVLVYHNDTPVGTGRVRWVDDFGKLERISILENYRSLGLGKAIIGALEEIAKENGIERVKLHGQTHAEGFYHKLGYETGSPVFMEDGIPHVLMKKVLA</sequence>
<evidence type="ECO:0000259" key="1">
    <source>
        <dbReference type="PROSITE" id="PS51186"/>
    </source>
</evidence>
<dbReference type="InterPro" id="IPR039143">
    <property type="entry name" value="GNPNAT1-like"/>
</dbReference>
<dbReference type="EMBL" id="CP017560">
    <property type="protein sequence ID" value="AOV09028.1"/>
    <property type="molecule type" value="Genomic_DNA"/>
</dbReference>
<protein>
    <submittedName>
        <fullName evidence="2">GNAT family N-acetyltransferase</fullName>
    </submittedName>
</protein>
<dbReference type="PROSITE" id="PS51186">
    <property type="entry name" value="GNAT"/>
    <property type="match status" value="1"/>
</dbReference>
<dbReference type="InterPro" id="IPR016181">
    <property type="entry name" value="Acyl_CoA_acyltransferase"/>
</dbReference>
<accession>A0A1D8JJY8</accession>
<name>A0A1D8JJY8_9BACL</name>
<dbReference type="CDD" id="cd04301">
    <property type="entry name" value="NAT_SF"/>
    <property type="match status" value="1"/>
</dbReference>
<dbReference type="KEGG" id="surl:BI350_01400"/>
<dbReference type="Proteomes" id="UP000185746">
    <property type="component" value="Chromosome"/>
</dbReference>
<dbReference type="RefSeq" id="WP_075529184.1">
    <property type="nucleotide sequence ID" value="NZ_CP017560.1"/>
</dbReference>
<feature type="domain" description="N-acetyltransferase" evidence="1">
    <location>
        <begin position="1"/>
        <end position="144"/>
    </location>
</feature>
<reference evidence="2 3" key="1">
    <citation type="submission" date="2016-09" db="EMBL/GenBank/DDBJ databases">
        <title>Complete genome sequence of the Lysinibacillus sphaericus LMG 22257, a specie of Bacillus with ureolytic activity that can effectively biodeposit calcium carbonate.</title>
        <authorList>
            <person name="Yan W."/>
        </authorList>
    </citation>
    <scope>NUCLEOTIDE SEQUENCE [LARGE SCALE GENOMIC DNA]</scope>
    <source>
        <strain evidence="2 3">LMG 22257</strain>
    </source>
</reference>
<proteinExistence type="predicted"/>
<gene>
    <name evidence="2" type="ORF">BI350_01400</name>
</gene>
<evidence type="ECO:0000313" key="2">
    <source>
        <dbReference type="EMBL" id="AOV09028.1"/>
    </source>
</evidence>
<keyword evidence="2" id="KW-0808">Transferase</keyword>
<dbReference type="GO" id="GO:0004343">
    <property type="term" value="F:glucosamine 6-phosphate N-acetyltransferase activity"/>
    <property type="evidence" value="ECO:0007669"/>
    <property type="project" value="TreeGrafter"/>
</dbReference>
<dbReference type="PANTHER" id="PTHR13355:SF9">
    <property type="entry name" value="ACETYLTRANSFERASE BSU40680-RELATED"/>
    <property type="match status" value="1"/>
</dbReference>
<dbReference type="Gene3D" id="3.40.630.30">
    <property type="match status" value="1"/>
</dbReference>